<dbReference type="AlphaFoldDB" id="A0A2V0R9R9"/>
<dbReference type="EMBL" id="BDQA01000578">
    <property type="protein sequence ID" value="GBH22053.1"/>
    <property type="molecule type" value="Genomic_RNA"/>
</dbReference>
<protein>
    <submittedName>
        <fullName evidence="1">Uncharacterized protein</fullName>
    </submittedName>
</protein>
<comment type="caution">
    <text evidence="1">The sequence shown here is derived from an EMBL/GenBank/DDBJ whole genome shotgun (WGS) entry which is preliminary data.</text>
</comment>
<evidence type="ECO:0000313" key="1">
    <source>
        <dbReference type="EMBL" id="GBH22053.1"/>
    </source>
</evidence>
<reference evidence="1" key="1">
    <citation type="submission" date="2017-04" db="EMBL/GenBank/DDBJ databases">
        <title>Unveiling RNA virosphere associated with marine microorganisms.</title>
        <authorList>
            <person name="Urayama S."/>
            <person name="Takaki Y."/>
            <person name="Nishi S."/>
            <person name="Yoshida Y."/>
            <person name="Deguchi S."/>
            <person name="Takai K."/>
            <person name="Nunoura T."/>
        </authorList>
    </citation>
    <scope>NUCLEOTIDE SEQUENCE</scope>
</reference>
<accession>A0A2V0R9R9</accession>
<organism evidence="1">
    <name type="scientific">viral metagenome</name>
    <dbReference type="NCBI Taxonomy" id="1070528"/>
    <lineage>
        <taxon>unclassified sequences</taxon>
        <taxon>metagenomes</taxon>
        <taxon>organismal metagenomes</taxon>
    </lineage>
</organism>
<name>A0A2V0R9R9_9ZZZZ</name>
<proteinExistence type="predicted"/>
<sequence>MQFPFEHTIISSQRKNQFGTQSFKSSVHQIPSANSIIEKFNTQSPRLLSTLFKSKMNNGETNHDLPDIQVPDTPDYISEYHPNLCDNSYLNPSNEVFFDSIREYMSSYIRSSHYNGKSREDISSYLSDFRINYSYRFCGRILDTWIAIGRSLGNTLFNQTRNLRFHNSDTSSGTFCSMVEIILNLPSLLLISKSGDNEFKKMLTCCQLPKYRHSHYFLQIINDINSSSDNTQLLIENEYGSYLANITLVATSDFSLSNITSVIDFIALNTARWTNSFSDSSYERDYQTTHILGSFKDYGTEQISEALSNNGPISILNSLLNEGLIINDLISDDPKKFCRAMKRLSRFQKLWHSYCNITNAIEMNPHDFLNYKSSKIQYSPIMTGFYNEPGTVAYTLRHGVANKEDICYSMMFQTTINLELSSQFALDYANNKIKSCSIDFAGKMCGDSTFHNVIIAAYHGNDRPITWNVSYNRIFRNTTFIPDRIPLDEEVVASSLVGIKKTNMSSNGLRHSSLIVMHSYGDINYSIIPARSRCNEIDYDVKLEHYELERKYYFTSDEGDYINERDFMYFQTYDWDINTSPSLVSEMFERFIWSKFENYLYVAKHQTELDFQKQFRLKLIKQGIKSDAFENLSLIALTDSVNTNQPIMFHCRYYTITNIFNGATIKTRDPHNDFRLKTFMTRNVDEILNEDKSRIGELTVAFMISVEVLATVTGKYRVTSQDDSNVISITDRSYNNERTLWTKEVLPIGFILIDWNWIKWTIEFNDETVT</sequence>